<dbReference type="PANTHER" id="PTHR45953">
    <property type="entry name" value="IDURONATE 2-SULFATASE"/>
    <property type="match status" value="1"/>
</dbReference>
<dbReference type="GO" id="GO:0005737">
    <property type="term" value="C:cytoplasm"/>
    <property type="evidence" value="ECO:0007669"/>
    <property type="project" value="TreeGrafter"/>
</dbReference>
<evidence type="ECO:0000256" key="2">
    <source>
        <dbReference type="ARBA" id="ARBA00022801"/>
    </source>
</evidence>
<dbReference type="InterPro" id="IPR000917">
    <property type="entry name" value="Sulfatase_N"/>
</dbReference>
<dbReference type="PANTHER" id="PTHR45953:SF1">
    <property type="entry name" value="IDURONATE 2-SULFATASE"/>
    <property type="match status" value="1"/>
</dbReference>
<dbReference type="Gene3D" id="3.40.720.10">
    <property type="entry name" value="Alkaline Phosphatase, subunit A"/>
    <property type="match status" value="1"/>
</dbReference>
<dbReference type="Pfam" id="PF00884">
    <property type="entry name" value="Sulfatase"/>
    <property type="match status" value="1"/>
</dbReference>
<reference evidence="4" key="1">
    <citation type="submission" date="2018-05" db="EMBL/GenBank/DDBJ databases">
        <authorList>
            <person name="Lanie J.A."/>
            <person name="Ng W.-L."/>
            <person name="Kazmierczak K.M."/>
            <person name="Andrzejewski T.M."/>
            <person name="Davidsen T.M."/>
            <person name="Wayne K.J."/>
            <person name="Tettelin H."/>
            <person name="Glass J.I."/>
            <person name="Rusch D."/>
            <person name="Podicherti R."/>
            <person name="Tsui H.-C.T."/>
            <person name="Winkler M.E."/>
        </authorList>
    </citation>
    <scope>NUCLEOTIDE SEQUENCE</scope>
</reference>
<evidence type="ECO:0000313" key="4">
    <source>
        <dbReference type="EMBL" id="SVD87666.1"/>
    </source>
</evidence>
<accession>A0A382YWL6</accession>
<sequence>WDAYYGYQYRVIAEDKRWLEIKDDYSNYLKSNNLRKLHGSEHDGYLDNKGAVINRIPWEHSVDRYVGREACKFIEQNGEDGPFALMVGFPGPHCPYDPAPDFSEKFDPDNMPNSIPEVAEDTPLLRQFYIEDNKKPWNGVDYSEFTEDNKKKIRAHYAGLVKQIDYEVGEIISILREKQLLDNTIIVFATDHGDYLGDHNLIGKASFYESAWHIPLLVRLPGKDGNISCDKLVEVKDITATLISLVGLDVPDHMDSIPLPD</sequence>
<feature type="non-terminal residue" evidence="4">
    <location>
        <position position="1"/>
    </location>
</feature>
<evidence type="ECO:0000256" key="1">
    <source>
        <dbReference type="ARBA" id="ARBA00022723"/>
    </source>
</evidence>
<keyword evidence="2" id="KW-0378">Hydrolase</keyword>
<organism evidence="4">
    <name type="scientific">marine metagenome</name>
    <dbReference type="NCBI Taxonomy" id="408172"/>
    <lineage>
        <taxon>unclassified sequences</taxon>
        <taxon>metagenomes</taxon>
        <taxon>ecological metagenomes</taxon>
    </lineage>
</organism>
<dbReference type="GO" id="GO:0008484">
    <property type="term" value="F:sulfuric ester hydrolase activity"/>
    <property type="evidence" value="ECO:0007669"/>
    <property type="project" value="TreeGrafter"/>
</dbReference>
<keyword evidence="1" id="KW-0479">Metal-binding</keyword>
<dbReference type="EMBL" id="UINC01179139">
    <property type="protein sequence ID" value="SVD87666.1"/>
    <property type="molecule type" value="Genomic_DNA"/>
</dbReference>
<evidence type="ECO:0000259" key="3">
    <source>
        <dbReference type="Pfam" id="PF00884"/>
    </source>
</evidence>
<dbReference type="AlphaFoldDB" id="A0A382YWL6"/>
<feature type="non-terminal residue" evidence="4">
    <location>
        <position position="261"/>
    </location>
</feature>
<dbReference type="SUPFAM" id="SSF53649">
    <property type="entry name" value="Alkaline phosphatase-like"/>
    <property type="match status" value="1"/>
</dbReference>
<feature type="domain" description="Sulfatase N-terminal" evidence="3">
    <location>
        <begin position="28"/>
        <end position="247"/>
    </location>
</feature>
<dbReference type="InterPro" id="IPR017850">
    <property type="entry name" value="Alkaline_phosphatase_core_sf"/>
</dbReference>
<gene>
    <name evidence="4" type="ORF">METZ01_LOCUS440520</name>
</gene>
<proteinExistence type="predicted"/>
<dbReference type="GO" id="GO:0046872">
    <property type="term" value="F:metal ion binding"/>
    <property type="evidence" value="ECO:0007669"/>
    <property type="project" value="UniProtKB-KW"/>
</dbReference>
<protein>
    <recommendedName>
        <fullName evidence="3">Sulfatase N-terminal domain-containing protein</fullName>
    </recommendedName>
</protein>
<name>A0A382YWL6_9ZZZZ</name>